<protein>
    <recommendedName>
        <fullName evidence="3">Flagellar FliJ protein</fullName>
    </recommendedName>
</protein>
<evidence type="ECO:0000256" key="4">
    <source>
        <dbReference type="ARBA" id="ARBA00022448"/>
    </source>
</evidence>
<keyword evidence="10" id="KW-1006">Bacterial flagellum protein export</keyword>
<dbReference type="InterPro" id="IPR052570">
    <property type="entry name" value="FliJ"/>
</dbReference>
<dbReference type="NCBIfam" id="TIGR02473">
    <property type="entry name" value="flagell_FliJ"/>
    <property type="match status" value="1"/>
</dbReference>
<evidence type="ECO:0000313" key="12">
    <source>
        <dbReference type="EMBL" id="MBW8190802.1"/>
    </source>
</evidence>
<evidence type="ECO:0000313" key="13">
    <source>
        <dbReference type="Proteomes" id="UP001166251"/>
    </source>
</evidence>
<accession>A0ABS7EEN1</accession>
<evidence type="ECO:0000256" key="3">
    <source>
        <dbReference type="ARBA" id="ARBA00020392"/>
    </source>
</evidence>
<evidence type="ECO:0000256" key="10">
    <source>
        <dbReference type="ARBA" id="ARBA00023225"/>
    </source>
</evidence>
<dbReference type="InterPro" id="IPR012823">
    <property type="entry name" value="Flagell_FliJ"/>
</dbReference>
<name>A0ABS7EEN1_9GAMM</name>
<keyword evidence="7" id="KW-1005">Bacterial flagellum biogenesis</keyword>
<organism evidence="12 13">
    <name type="scientific">Neiella holothuriorum</name>
    <dbReference type="NCBI Taxonomy" id="2870530"/>
    <lineage>
        <taxon>Bacteria</taxon>
        <taxon>Pseudomonadati</taxon>
        <taxon>Pseudomonadota</taxon>
        <taxon>Gammaproteobacteria</taxon>
        <taxon>Alteromonadales</taxon>
        <taxon>Echinimonadaceae</taxon>
        <taxon>Neiella</taxon>
    </lineage>
</organism>
<evidence type="ECO:0000256" key="2">
    <source>
        <dbReference type="ARBA" id="ARBA00010004"/>
    </source>
</evidence>
<feature type="coiled-coil region" evidence="11">
    <location>
        <begin position="7"/>
        <end position="45"/>
    </location>
</feature>
<keyword evidence="8" id="KW-0653">Protein transport</keyword>
<gene>
    <name evidence="12" type="primary">fliJ</name>
    <name evidence="12" type="ORF">K0504_07125</name>
</gene>
<dbReference type="Gene3D" id="1.10.287.1700">
    <property type="match status" value="1"/>
</dbReference>
<comment type="similarity">
    <text evidence="2">Belongs to the FliJ family.</text>
</comment>
<dbReference type="RefSeq" id="WP_220103484.1">
    <property type="nucleotide sequence ID" value="NZ_JAHZSS010000006.1"/>
</dbReference>
<dbReference type="PANTHER" id="PTHR38786:SF1">
    <property type="entry name" value="FLAGELLAR FLIJ PROTEIN"/>
    <property type="match status" value="1"/>
</dbReference>
<comment type="subcellular location">
    <subcellularLocation>
        <location evidence="1">Cell membrane</location>
        <topology evidence="1">Peripheral membrane protein</topology>
        <orientation evidence="1">Cytoplasmic side</orientation>
    </subcellularLocation>
</comment>
<dbReference type="InterPro" id="IPR018006">
    <property type="entry name" value="Flag_FliJ_proteobac"/>
</dbReference>
<comment type="caution">
    <text evidence="12">The sequence shown here is derived from an EMBL/GenBank/DDBJ whole genome shotgun (WGS) entry which is preliminary data.</text>
</comment>
<evidence type="ECO:0000256" key="7">
    <source>
        <dbReference type="ARBA" id="ARBA00022795"/>
    </source>
</evidence>
<evidence type="ECO:0000256" key="8">
    <source>
        <dbReference type="ARBA" id="ARBA00022927"/>
    </source>
</evidence>
<evidence type="ECO:0000256" key="9">
    <source>
        <dbReference type="ARBA" id="ARBA00023136"/>
    </source>
</evidence>
<evidence type="ECO:0000256" key="6">
    <source>
        <dbReference type="ARBA" id="ARBA00022500"/>
    </source>
</evidence>
<sequence>MANIKQLEMIVKLRQDVENKAAKLMEQAQQAFAQQEQQLQTLQTYRKDYMTKLNNSGESGVSGQLFMQYQQFVMRLGDALGRAEQSMNVARQVYEQRRQGWLQARGEKNAIEMLIEREQQKQLLIQNQREQKQMDEFASRSFIRRAQNS</sequence>
<keyword evidence="12" id="KW-0966">Cell projection</keyword>
<keyword evidence="12" id="KW-0282">Flagellum</keyword>
<keyword evidence="4" id="KW-0813">Transport</keyword>
<keyword evidence="5" id="KW-1003">Cell membrane</keyword>
<keyword evidence="9" id="KW-0472">Membrane</keyword>
<dbReference type="InterPro" id="IPR053716">
    <property type="entry name" value="Flag_assembly_chemotaxis_eff"/>
</dbReference>
<dbReference type="PANTHER" id="PTHR38786">
    <property type="entry name" value="FLAGELLAR FLIJ PROTEIN"/>
    <property type="match status" value="1"/>
</dbReference>
<reference evidence="12" key="1">
    <citation type="submission" date="2021-07" db="EMBL/GenBank/DDBJ databases">
        <title>Neiella marina sp. nov., isolated from the intestinal content of sea cucumber Apostichopus japonicus.</title>
        <authorList>
            <person name="Bai X."/>
        </authorList>
    </citation>
    <scope>NUCLEOTIDE SEQUENCE</scope>
    <source>
        <strain evidence="12">126</strain>
    </source>
</reference>
<evidence type="ECO:0000256" key="5">
    <source>
        <dbReference type="ARBA" id="ARBA00022475"/>
    </source>
</evidence>
<keyword evidence="6" id="KW-0145">Chemotaxis</keyword>
<keyword evidence="12" id="KW-0969">Cilium</keyword>
<evidence type="ECO:0000256" key="11">
    <source>
        <dbReference type="SAM" id="Coils"/>
    </source>
</evidence>
<dbReference type="Proteomes" id="UP001166251">
    <property type="component" value="Unassembled WGS sequence"/>
</dbReference>
<proteinExistence type="inferred from homology"/>
<keyword evidence="13" id="KW-1185">Reference proteome</keyword>
<dbReference type="PIRSF" id="PIRSF019404">
    <property type="entry name" value="FliJ"/>
    <property type="match status" value="1"/>
</dbReference>
<dbReference type="EMBL" id="JAHZSS010000006">
    <property type="protein sequence ID" value="MBW8190802.1"/>
    <property type="molecule type" value="Genomic_DNA"/>
</dbReference>
<keyword evidence="11" id="KW-0175">Coiled coil</keyword>
<dbReference type="PRINTS" id="PR01004">
    <property type="entry name" value="FLGFLIJ"/>
</dbReference>
<dbReference type="Pfam" id="PF02050">
    <property type="entry name" value="FliJ"/>
    <property type="match status" value="1"/>
</dbReference>
<evidence type="ECO:0000256" key="1">
    <source>
        <dbReference type="ARBA" id="ARBA00004413"/>
    </source>
</evidence>